<dbReference type="AlphaFoldDB" id="B3ESZ1"/>
<proteinExistence type="predicted"/>
<evidence type="ECO:0000313" key="2">
    <source>
        <dbReference type="Proteomes" id="UP000001227"/>
    </source>
</evidence>
<dbReference type="KEGG" id="aas:Aasi_0988"/>
<sequence length="81" mass="9379">MEVSTKDFKEVDKTIKVSIMLAQDVQSADLNSFQLRVRFLDGESISDNRLQYRNKCNLGKQPLVTRINKNELTLTLIETYL</sequence>
<gene>
    <name evidence="1" type="ordered locus">Aasi_0988</name>
</gene>
<accession>B3ESZ1</accession>
<dbReference type="Proteomes" id="UP000001227">
    <property type="component" value="Chromosome"/>
</dbReference>
<dbReference type="RefSeq" id="WP_012473107.1">
    <property type="nucleotide sequence ID" value="NC_010830.1"/>
</dbReference>
<reference evidence="1 2" key="1">
    <citation type="journal article" date="2010" name="J. Bacteriol.">
        <title>The genome of the amoeba symbiont 'Candidatus Amoebophilus asiaticus' reveals common mechanisms for host cell interaction among amoeba-associated bacteria.</title>
        <authorList>
            <person name="Schmitz-Esser S."/>
            <person name="Tischler P."/>
            <person name="Arnold R."/>
            <person name="Montanaro J."/>
            <person name="Wagner M."/>
            <person name="Rattei T."/>
            <person name="Horn M."/>
        </authorList>
    </citation>
    <scope>NUCLEOTIDE SEQUENCE [LARGE SCALE GENOMIC DNA]</scope>
    <source>
        <strain evidence="1 2">5a2</strain>
    </source>
</reference>
<dbReference type="EMBL" id="CP001102">
    <property type="protein sequence ID" value="ACE06343.1"/>
    <property type="molecule type" value="Genomic_DNA"/>
</dbReference>
<keyword evidence="2" id="KW-1185">Reference proteome</keyword>
<name>B3ESZ1_AMOA5</name>
<evidence type="ECO:0000313" key="1">
    <source>
        <dbReference type="EMBL" id="ACE06343.1"/>
    </source>
</evidence>
<organism evidence="1 2">
    <name type="scientific">Amoebophilus asiaticus (strain 5a2)</name>
    <dbReference type="NCBI Taxonomy" id="452471"/>
    <lineage>
        <taxon>Bacteria</taxon>
        <taxon>Pseudomonadati</taxon>
        <taxon>Bacteroidota</taxon>
        <taxon>Cytophagia</taxon>
        <taxon>Cytophagales</taxon>
        <taxon>Amoebophilaceae</taxon>
        <taxon>Candidatus Amoebophilus</taxon>
    </lineage>
</organism>
<dbReference type="HOGENOM" id="CLU_2566303_0_0_10"/>
<protein>
    <submittedName>
        <fullName evidence="1">Uncharacterized protein</fullName>
    </submittedName>
</protein>